<evidence type="ECO:0000313" key="1">
    <source>
        <dbReference type="EMBL" id="KRM77431.1"/>
    </source>
</evidence>
<dbReference type="PATRIC" id="fig|1423772.3.peg.758"/>
<sequence length="164" mass="18358">MTIRLATTADLPAINAIYTFARTQMAKDNNPTQWGKSHPPLDLLKADITAKHLYVIEEAGNIGGVFAFILGEDPTYQQIDGAWLNDQPYGTIHRIAGNGKIKGTFSKALAFCEQLEPNIRIDTHQNNKRMQHLLEKNGFTYCGIILTDDNTPRLAYQKSARKVK</sequence>
<protein>
    <submittedName>
        <fullName evidence="1">Acetyltransferase</fullName>
    </submittedName>
</protein>
<dbReference type="AlphaFoldDB" id="A0A0R2BEB4"/>
<dbReference type="InterPro" id="IPR016181">
    <property type="entry name" value="Acyl_CoA_acyltransferase"/>
</dbReference>
<organism evidence="1 2">
    <name type="scientific">Ligilactobacillus murinus DSM 20452 = NBRC 14221</name>
    <dbReference type="NCBI Taxonomy" id="1423772"/>
    <lineage>
        <taxon>Bacteria</taxon>
        <taxon>Bacillati</taxon>
        <taxon>Bacillota</taxon>
        <taxon>Bacilli</taxon>
        <taxon>Lactobacillales</taxon>
        <taxon>Lactobacillaceae</taxon>
        <taxon>Ligilactobacillus</taxon>
    </lineage>
</organism>
<dbReference type="RefSeq" id="WP_056958197.1">
    <property type="nucleotide sequence ID" value="NZ_AYYN01000020.1"/>
</dbReference>
<accession>A0A0R2BEB4</accession>
<dbReference type="Proteomes" id="UP000051612">
    <property type="component" value="Unassembled WGS sequence"/>
</dbReference>
<proteinExistence type="predicted"/>
<comment type="caution">
    <text evidence="1">The sequence shown here is derived from an EMBL/GenBank/DDBJ whole genome shotgun (WGS) entry which is preliminary data.</text>
</comment>
<gene>
    <name evidence="1" type="ORF">FC48_GL000693</name>
</gene>
<reference evidence="1 2" key="1">
    <citation type="journal article" date="2015" name="Genome Announc.">
        <title>Expanding the biotechnology potential of lactobacilli through comparative genomics of 213 strains and associated genera.</title>
        <authorList>
            <person name="Sun Z."/>
            <person name="Harris H.M."/>
            <person name="McCann A."/>
            <person name="Guo C."/>
            <person name="Argimon S."/>
            <person name="Zhang W."/>
            <person name="Yang X."/>
            <person name="Jeffery I.B."/>
            <person name="Cooney J.C."/>
            <person name="Kagawa T.F."/>
            <person name="Liu W."/>
            <person name="Song Y."/>
            <person name="Salvetti E."/>
            <person name="Wrobel A."/>
            <person name="Rasinkangas P."/>
            <person name="Parkhill J."/>
            <person name="Rea M.C."/>
            <person name="O'Sullivan O."/>
            <person name="Ritari J."/>
            <person name="Douillard F.P."/>
            <person name="Paul Ross R."/>
            <person name="Yang R."/>
            <person name="Briner A.E."/>
            <person name="Felis G.E."/>
            <person name="de Vos W.M."/>
            <person name="Barrangou R."/>
            <person name="Klaenhammer T.R."/>
            <person name="Caufield P.W."/>
            <person name="Cui Y."/>
            <person name="Zhang H."/>
            <person name="O'Toole P.W."/>
        </authorList>
    </citation>
    <scope>NUCLEOTIDE SEQUENCE [LARGE SCALE GENOMIC DNA]</scope>
    <source>
        <strain evidence="1 2">DSM 20452</strain>
    </source>
</reference>
<keyword evidence="1" id="KW-0808">Transferase</keyword>
<dbReference type="EMBL" id="AYYN01000020">
    <property type="protein sequence ID" value="KRM77431.1"/>
    <property type="molecule type" value="Genomic_DNA"/>
</dbReference>
<dbReference type="GO" id="GO:0016740">
    <property type="term" value="F:transferase activity"/>
    <property type="evidence" value="ECO:0007669"/>
    <property type="project" value="UniProtKB-KW"/>
</dbReference>
<name>A0A0R2BEB4_9LACO</name>
<dbReference type="Gene3D" id="3.40.630.30">
    <property type="match status" value="1"/>
</dbReference>
<evidence type="ECO:0000313" key="2">
    <source>
        <dbReference type="Proteomes" id="UP000051612"/>
    </source>
</evidence>
<dbReference type="SUPFAM" id="SSF55729">
    <property type="entry name" value="Acyl-CoA N-acyltransferases (Nat)"/>
    <property type="match status" value="1"/>
</dbReference>